<gene>
    <name evidence="1" type="ORF">T07_13807</name>
</gene>
<dbReference type="Proteomes" id="UP000054630">
    <property type="component" value="Unassembled WGS sequence"/>
</dbReference>
<comment type="caution">
    <text evidence="1">The sequence shown here is derived from an EMBL/GenBank/DDBJ whole genome shotgun (WGS) entry which is preliminary data.</text>
</comment>
<proteinExistence type="predicted"/>
<dbReference type="EMBL" id="JYDL01000083">
    <property type="protein sequence ID" value="KRX17705.1"/>
    <property type="molecule type" value="Genomic_DNA"/>
</dbReference>
<evidence type="ECO:0000313" key="2">
    <source>
        <dbReference type="Proteomes" id="UP000054630"/>
    </source>
</evidence>
<evidence type="ECO:0000313" key="1">
    <source>
        <dbReference type="EMBL" id="KRX17705.1"/>
    </source>
</evidence>
<sequence length="166" mass="19128">MESVFSKFSIVTDNDVRLAMAMRNKSASERKCTSRIAIKVPYCQLMCICSFDLRGSVVKKFKEWSKETVITRATWSKSWTSRSKIREQVYIVQTLSLNSVRVSWGYFKRVKLYFNSIKLSKIVIFKTRIFNAHNRISGQIPDQKFSAEMTLGGSVRSTLDGPDDLF</sequence>
<protein>
    <submittedName>
        <fullName evidence="1">Uncharacterized protein</fullName>
    </submittedName>
</protein>
<dbReference type="AlphaFoldDB" id="A0A0V0RT96"/>
<dbReference type="OrthoDB" id="10555920at2759"/>
<accession>A0A0V0RT96</accession>
<reference evidence="1 2" key="1">
    <citation type="submission" date="2015-01" db="EMBL/GenBank/DDBJ databases">
        <title>Evolution of Trichinella species and genotypes.</title>
        <authorList>
            <person name="Korhonen P.K."/>
            <person name="Edoardo P."/>
            <person name="Giuseppe L.R."/>
            <person name="Gasser R.B."/>
        </authorList>
    </citation>
    <scope>NUCLEOTIDE SEQUENCE [LARGE SCALE GENOMIC DNA]</scope>
    <source>
        <strain evidence="1">ISS37</strain>
    </source>
</reference>
<keyword evidence="2" id="KW-1185">Reference proteome</keyword>
<name>A0A0V0RT96_9BILA</name>
<organism evidence="1 2">
    <name type="scientific">Trichinella nelsoni</name>
    <dbReference type="NCBI Taxonomy" id="6336"/>
    <lineage>
        <taxon>Eukaryota</taxon>
        <taxon>Metazoa</taxon>
        <taxon>Ecdysozoa</taxon>
        <taxon>Nematoda</taxon>
        <taxon>Enoplea</taxon>
        <taxon>Dorylaimia</taxon>
        <taxon>Trichinellida</taxon>
        <taxon>Trichinellidae</taxon>
        <taxon>Trichinella</taxon>
    </lineage>
</organism>